<reference evidence="2" key="1">
    <citation type="submission" date="2020-05" db="EMBL/GenBank/DDBJ databases">
        <title>Mycena genomes resolve the evolution of fungal bioluminescence.</title>
        <authorList>
            <person name="Tsai I.J."/>
        </authorList>
    </citation>
    <scope>NUCLEOTIDE SEQUENCE</scope>
    <source>
        <strain evidence="2">CCC161011</strain>
    </source>
</reference>
<name>A0A8H7CHA0_9AGAR</name>
<keyword evidence="3" id="KW-1185">Reference proteome</keyword>
<evidence type="ECO:0000313" key="2">
    <source>
        <dbReference type="EMBL" id="KAF7336296.1"/>
    </source>
</evidence>
<gene>
    <name evidence="2" type="ORF">MVEN_02177900</name>
</gene>
<feature type="compositionally biased region" description="Basic and acidic residues" evidence="1">
    <location>
        <begin position="230"/>
        <end position="240"/>
    </location>
</feature>
<organism evidence="2 3">
    <name type="scientific">Mycena venus</name>
    <dbReference type="NCBI Taxonomy" id="2733690"/>
    <lineage>
        <taxon>Eukaryota</taxon>
        <taxon>Fungi</taxon>
        <taxon>Dikarya</taxon>
        <taxon>Basidiomycota</taxon>
        <taxon>Agaricomycotina</taxon>
        <taxon>Agaricomycetes</taxon>
        <taxon>Agaricomycetidae</taxon>
        <taxon>Agaricales</taxon>
        <taxon>Marasmiineae</taxon>
        <taxon>Mycenaceae</taxon>
        <taxon>Mycena</taxon>
    </lineage>
</organism>
<dbReference type="EMBL" id="JACAZI010000023">
    <property type="protein sequence ID" value="KAF7336296.1"/>
    <property type="molecule type" value="Genomic_DNA"/>
</dbReference>
<feature type="region of interest" description="Disordered" evidence="1">
    <location>
        <begin position="220"/>
        <end position="249"/>
    </location>
</feature>
<dbReference type="Proteomes" id="UP000620124">
    <property type="component" value="Unassembled WGS sequence"/>
</dbReference>
<protein>
    <submittedName>
        <fullName evidence="2">Uncharacterized protein</fullName>
    </submittedName>
</protein>
<evidence type="ECO:0000256" key="1">
    <source>
        <dbReference type="SAM" id="MobiDB-lite"/>
    </source>
</evidence>
<dbReference type="AlphaFoldDB" id="A0A8H7CHA0"/>
<accession>A0A8H7CHA0</accession>
<sequence>MSTTIEFVVSCGFAAVTRIFRYALSPSFAWLSLILPRDPRVYDLRVSPLLSAGILLCRGRSVWSTARMCNRYAASTATWASHTTPCVRLILCVLLARVSAIADVPGASFLLHHSPCQTQCLPRTSYTPRAGPSRISYAQHVPVMLRLRPTSAVVTFFVSPYPQFADCLPLSRFADVVSTHRRAPCGGVASAVALFDGHFLLDQLRTQHCAYAKEMQGSSAARRPNAGALSREDFVQDPRPAKRTPSLDTIPDATQLLLRTSIDCDVHS</sequence>
<comment type="caution">
    <text evidence="2">The sequence shown here is derived from an EMBL/GenBank/DDBJ whole genome shotgun (WGS) entry which is preliminary data.</text>
</comment>
<evidence type="ECO:0000313" key="3">
    <source>
        <dbReference type="Proteomes" id="UP000620124"/>
    </source>
</evidence>
<proteinExistence type="predicted"/>